<feature type="transmembrane region" description="Helical" evidence="10">
    <location>
        <begin position="376"/>
        <end position="396"/>
    </location>
</feature>
<comment type="caution">
    <text evidence="11">The sequence shown here is derived from an EMBL/GenBank/DDBJ whole genome shotgun (WGS) entry which is preliminary data.</text>
</comment>
<dbReference type="EMBL" id="JACMRX010000006">
    <property type="protein sequence ID" value="KAF7988050.1"/>
    <property type="molecule type" value="Genomic_DNA"/>
</dbReference>
<dbReference type="PANTHER" id="PTHR21137">
    <property type="entry name" value="ODORANT RECEPTOR"/>
    <property type="match status" value="1"/>
</dbReference>
<sequence>MLILWTVITYLKQQSEKKRWTSSSSSYSNYRSNRTRYYGNSGSNDIETGRYPTGSSVYDYDGGDTGGGGYESYGYYGNSRSNGVEMGRYPTESSAYVYDEGNTGGGGGGDTGGGGYDLSGASSTRDMVFFDNKNWLLTKVLLSVVGAWPFQSQQTRIVLGFSSILIILSLLIPEIFGLIKERQNSSTVIECATIMMLHVAMLVYLTHVLLNHKKMKQLLMEIEQFWNSTLLKNEICILEKLTLANRKFTHSYIWFVLVSTVLFASLPIIPKIMDIIVPLNESRPTIFIYQSEYFIDPIKYENLIFIHSYIGTMYPTIVLVGYDSLYSNLAQHSSCMFEIIRILNLLIKIFTVMIIHYHNMIMMFTSTIKSVYNIPLFFMLFLNMIAVSLAGCQVLLTSDQPSQAMRFFMNAACALIHLYFLSWVGQKISIMSVENNKLSSSSNECPYPKESPNLSLFPKQLDLLNEDNYSSTGTRTLPQVPSLIRQTPGWVDHVVNSSASSTTVGQNLNLPQRVESDEAPPPSYEQIMQPSISNIGTSPFSSNSHLQTNYSRRIISEHHNSNIENTQIGVDYVDTVNLCFGTVISMFFICVVLFAMYQLLSYR</sequence>
<dbReference type="GO" id="GO:0007165">
    <property type="term" value="P:signal transduction"/>
    <property type="evidence" value="ECO:0007669"/>
    <property type="project" value="UniProtKB-KW"/>
</dbReference>
<dbReference type="Proteomes" id="UP000639338">
    <property type="component" value="Unassembled WGS sequence"/>
</dbReference>
<protein>
    <recommendedName>
        <fullName evidence="13">Odorant receptor</fullName>
    </recommendedName>
</protein>
<evidence type="ECO:0000256" key="10">
    <source>
        <dbReference type="SAM" id="Phobius"/>
    </source>
</evidence>
<accession>A0A834XJJ7</accession>
<name>A0A834XJJ7_APHGI</name>
<keyword evidence="5" id="KW-0552">Olfaction</keyword>
<evidence type="ECO:0000256" key="6">
    <source>
        <dbReference type="ARBA" id="ARBA00022989"/>
    </source>
</evidence>
<feature type="transmembrane region" description="Helical" evidence="10">
    <location>
        <begin position="578"/>
        <end position="600"/>
    </location>
</feature>
<proteinExistence type="predicted"/>
<evidence type="ECO:0000256" key="4">
    <source>
        <dbReference type="ARBA" id="ARBA00022692"/>
    </source>
</evidence>
<evidence type="ECO:0000256" key="9">
    <source>
        <dbReference type="ARBA" id="ARBA00023224"/>
    </source>
</evidence>
<keyword evidence="12" id="KW-1185">Reference proteome</keyword>
<organism evidence="11 12">
    <name type="scientific">Aphidius gifuensis</name>
    <name type="common">Parasitoid wasp</name>
    <dbReference type="NCBI Taxonomy" id="684658"/>
    <lineage>
        <taxon>Eukaryota</taxon>
        <taxon>Metazoa</taxon>
        <taxon>Ecdysozoa</taxon>
        <taxon>Arthropoda</taxon>
        <taxon>Hexapoda</taxon>
        <taxon>Insecta</taxon>
        <taxon>Pterygota</taxon>
        <taxon>Neoptera</taxon>
        <taxon>Endopterygota</taxon>
        <taxon>Hymenoptera</taxon>
        <taxon>Apocrita</taxon>
        <taxon>Ichneumonoidea</taxon>
        <taxon>Braconidae</taxon>
        <taxon>Aphidiinae</taxon>
        <taxon>Aphidius</taxon>
    </lineage>
</organism>
<evidence type="ECO:0000256" key="7">
    <source>
        <dbReference type="ARBA" id="ARBA00023136"/>
    </source>
</evidence>
<dbReference type="GO" id="GO:0005549">
    <property type="term" value="F:odorant binding"/>
    <property type="evidence" value="ECO:0007669"/>
    <property type="project" value="InterPro"/>
</dbReference>
<evidence type="ECO:0000256" key="3">
    <source>
        <dbReference type="ARBA" id="ARBA00022606"/>
    </source>
</evidence>
<keyword evidence="2" id="KW-1003">Cell membrane</keyword>
<feature type="transmembrane region" description="Helical" evidence="10">
    <location>
        <begin position="251"/>
        <end position="269"/>
    </location>
</feature>
<evidence type="ECO:0008006" key="13">
    <source>
        <dbReference type="Google" id="ProtNLM"/>
    </source>
</evidence>
<evidence type="ECO:0000313" key="12">
    <source>
        <dbReference type="Proteomes" id="UP000639338"/>
    </source>
</evidence>
<feature type="transmembrane region" description="Helical" evidence="10">
    <location>
        <begin position="342"/>
        <end position="364"/>
    </location>
</feature>
<keyword evidence="9" id="KW-0807">Transducer</keyword>
<dbReference type="GO" id="GO:0004984">
    <property type="term" value="F:olfactory receptor activity"/>
    <property type="evidence" value="ECO:0007669"/>
    <property type="project" value="InterPro"/>
</dbReference>
<reference evidence="11 12" key="1">
    <citation type="submission" date="2020-08" db="EMBL/GenBank/DDBJ databases">
        <title>Aphidius gifuensis genome sequencing and assembly.</title>
        <authorList>
            <person name="Du Z."/>
        </authorList>
    </citation>
    <scope>NUCLEOTIDE SEQUENCE [LARGE SCALE GENOMIC DNA]</scope>
    <source>
        <strain evidence="11">YNYX2018</strain>
        <tissue evidence="11">Adults</tissue>
    </source>
</reference>
<gene>
    <name evidence="11" type="ORF">HCN44_007544</name>
</gene>
<evidence type="ECO:0000256" key="5">
    <source>
        <dbReference type="ARBA" id="ARBA00022725"/>
    </source>
</evidence>
<keyword evidence="7 10" id="KW-0472">Membrane</keyword>
<feature type="transmembrane region" description="Helical" evidence="10">
    <location>
        <begin position="157"/>
        <end position="179"/>
    </location>
</feature>
<feature type="transmembrane region" description="Helical" evidence="10">
    <location>
        <begin position="191"/>
        <end position="210"/>
    </location>
</feature>
<evidence type="ECO:0000313" key="11">
    <source>
        <dbReference type="EMBL" id="KAF7988050.1"/>
    </source>
</evidence>
<evidence type="ECO:0000256" key="1">
    <source>
        <dbReference type="ARBA" id="ARBA00004651"/>
    </source>
</evidence>
<dbReference type="InterPro" id="IPR004117">
    <property type="entry name" value="7tm6_olfct_rcpt"/>
</dbReference>
<dbReference type="AlphaFoldDB" id="A0A834XJJ7"/>
<keyword evidence="8" id="KW-0675">Receptor</keyword>
<dbReference type="GO" id="GO:0005886">
    <property type="term" value="C:plasma membrane"/>
    <property type="evidence" value="ECO:0007669"/>
    <property type="project" value="UniProtKB-SubCell"/>
</dbReference>
<dbReference type="PANTHER" id="PTHR21137:SF35">
    <property type="entry name" value="ODORANT RECEPTOR 19A-RELATED"/>
    <property type="match status" value="1"/>
</dbReference>
<keyword evidence="4 10" id="KW-0812">Transmembrane</keyword>
<comment type="subcellular location">
    <subcellularLocation>
        <location evidence="1">Cell membrane</location>
        <topology evidence="1">Multi-pass membrane protein</topology>
    </subcellularLocation>
</comment>
<keyword evidence="6 10" id="KW-1133">Transmembrane helix</keyword>
<keyword evidence="3" id="KW-0716">Sensory transduction</keyword>
<evidence type="ECO:0000256" key="2">
    <source>
        <dbReference type="ARBA" id="ARBA00022475"/>
    </source>
</evidence>
<evidence type="ECO:0000256" key="8">
    <source>
        <dbReference type="ARBA" id="ARBA00023170"/>
    </source>
</evidence>
<feature type="transmembrane region" description="Helical" evidence="10">
    <location>
        <begin position="303"/>
        <end position="322"/>
    </location>
</feature>